<dbReference type="PANTHER" id="PTHR42727">
    <property type="entry name" value="PHOSPHATE TRANSPORT SYSTEM PERMEASE PROTEIN"/>
    <property type="match status" value="1"/>
</dbReference>
<dbReference type="InterPro" id="IPR000515">
    <property type="entry name" value="MetI-like"/>
</dbReference>
<accession>A0A090IH22</accession>
<dbReference type="GO" id="GO:0055085">
    <property type="term" value="P:transmembrane transport"/>
    <property type="evidence" value="ECO:0007669"/>
    <property type="project" value="InterPro"/>
</dbReference>
<dbReference type="Proteomes" id="UP000183794">
    <property type="component" value="Unassembled WGS sequence"/>
</dbReference>
<evidence type="ECO:0000256" key="4">
    <source>
        <dbReference type="ARBA" id="ARBA00023136"/>
    </source>
</evidence>
<protein>
    <submittedName>
        <fullName evidence="6">Putative phosphate ABC transporter, permease protein</fullName>
    </submittedName>
</protein>
<evidence type="ECO:0000256" key="5">
    <source>
        <dbReference type="RuleBase" id="RU363032"/>
    </source>
</evidence>
<keyword evidence="2 5" id="KW-0812">Transmembrane</keyword>
<feature type="transmembrane region" description="Helical" evidence="5">
    <location>
        <begin position="701"/>
        <end position="722"/>
    </location>
</feature>
<dbReference type="PANTHER" id="PTHR42727:SF1">
    <property type="entry name" value="PHOSPHATE TRANSPORT SYSTEM PERMEASE"/>
    <property type="match status" value="1"/>
</dbReference>
<dbReference type="AlphaFoldDB" id="A0A090IH22"/>
<evidence type="ECO:0000313" key="7">
    <source>
        <dbReference type="Proteomes" id="UP000183794"/>
    </source>
</evidence>
<dbReference type="KEGG" id="mvs:MVIS_3659"/>
<dbReference type="RefSeq" id="WP_045111654.1">
    <property type="nucleotide sequence ID" value="NZ_FPLD01000055.1"/>
</dbReference>
<dbReference type="SUPFAM" id="SSF50978">
    <property type="entry name" value="WD40 repeat-like"/>
    <property type="match status" value="1"/>
</dbReference>
<keyword evidence="3 5" id="KW-1133">Transmembrane helix</keyword>
<dbReference type="PATRIC" id="fig|80854.5.peg.3874"/>
<comment type="similarity">
    <text evidence="5">Belongs to the binding-protein-dependent transport system permease family.</text>
</comment>
<feature type="transmembrane region" description="Helical" evidence="5">
    <location>
        <begin position="442"/>
        <end position="465"/>
    </location>
</feature>
<comment type="subcellular location">
    <subcellularLocation>
        <location evidence="1 5">Cell membrane</location>
        <topology evidence="1 5">Multi-pass membrane protein</topology>
    </subcellularLocation>
</comment>
<feature type="transmembrane region" description="Helical" evidence="5">
    <location>
        <begin position="632"/>
        <end position="652"/>
    </location>
</feature>
<dbReference type="HOGENOM" id="CLU_013803_0_0_6"/>
<sequence length="736" mass="81480">MAEQFSLTIAGSRKRLIKDKLAEYGIKMGGGVVLMTLLLIFFYLLYVVYPVFESAKIESKAQYSQSFAGNTYALAMEEQNEIAYRYSDLGINFFNTLDPNVELMQYALPQPATSFGQTGPTSPVVVFGFNDGNALVAEADFDVTYPDDKRLITPQVNFPFGEQQIEVDSQGQKLKHIAIEVEGEDAAIVAVTADNRGILLRYTAEENFMTEELEWSSETIELPSMPMDIEQVLLTPNFRFIFMRSGNKLSIYDIRDTDDISIVEVLDINEKQQNVTHVALLTGASSLLVANDNGVVSQWFEVAKDGERKFTKIRQFDAQSSVIDITTEYSRKGFMTVGVDNSLTIFHATGETKLLHQDLGMGPLQHVAISPRANAFLVESEQGIGFYKLTNEHPEVTWSALWQEVWYEGYPEPDYVWQSTSASDDFEPKLSLVPITFGTIKAAFYAMLFAVPIAVAGAIYTAYFMNSGLRKVIKPTVEIMEALPTVILGFLAGLWLAPFVEMHLPGVMMIAVLLPFSAVMVAAIWHFLPQSFVNRVPQGAHVIILLPVLLLVGYFSVSVSPLVEDLVFDGDARAYINDIFGFDQRNSLIVGIAMGFAVIPTIFSIAEDAIFSVPKHLTQGSLALGATSWQTLVKVVLLTASPGIFSAVMMGLGRAVGETMIVLMATGNTPVMDFNIFSGMRTLAANIAVEMPESEVGSSHYRVLFLAAFVLFILTFVFNTIAEYVRQRLREKYSAI</sequence>
<keyword evidence="4 5" id="KW-0472">Membrane</keyword>
<evidence type="ECO:0000256" key="2">
    <source>
        <dbReference type="ARBA" id="ARBA00022692"/>
    </source>
</evidence>
<dbReference type="Pfam" id="PF00528">
    <property type="entry name" value="BPD_transp_1"/>
    <property type="match status" value="1"/>
</dbReference>
<dbReference type="OrthoDB" id="9785113at2"/>
<organism evidence="6 7">
    <name type="scientific">Moritella viscosa</name>
    <dbReference type="NCBI Taxonomy" id="80854"/>
    <lineage>
        <taxon>Bacteria</taxon>
        <taxon>Pseudomonadati</taxon>
        <taxon>Pseudomonadota</taxon>
        <taxon>Gammaproteobacteria</taxon>
        <taxon>Alteromonadales</taxon>
        <taxon>Moritellaceae</taxon>
        <taxon>Moritella</taxon>
    </lineage>
</organism>
<dbReference type="EMBL" id="FPLD01000055">
    <property type="protein sequence ID" value="SGY97740.1"/>
    <property type="molecule type" value="Genomic_DNA"/>
</dbReference>
<dbReference type="GO" id="GO:0005886">
    <property type="term" value="C:plasma membrane"/>
    <property type="evidence" value="ECO:0007669"/>
    <property type="project" value="UniProtKB-SubCell"/>
</dbReference>
<dbReference type="InterPro" id="IPR035906">
    <property type="entry name" value="MetI-like_sf"/>
</dbReference>
<evidence type="ECO:0000256" key="1">
    <source>
        <dbReference type="ARBA" id="ARBA00004651"/>
    </source>
</evidence>
<feature type="transmembrane region" description="Helical" evidence="5">
    <location>
        <begin position="588"/>
        <end position="611"/>
    </location>
</feature>
<evidence type="ECO:0000256" key="3">
    <source>
        <dbReference type="ARBA" id="ARBA00022989"/>
    </source>
</evidence>
<feature type="transmembrane region" description="Helical" evidence="5">
    <location>
        <begin position="24"/>
        <end position="49"/>
    </location>
</feature>
<dbReference type="SUPFAM" id="SSF161098">
    <property type="entry name" value="MetI-like"/>
    <property type="match status" value="2"/>
</dbReference>
<feature type="transmembrane region" description="Helical" evidence="5">
    <location>
        <begin position="477"/>
        <end position="500"/>
    </location>
</feature>
<keyword evidence="5" id="KW-0813">Transport</keyword>
<dbReference type="Gene3D" id="1.10.3720.10">
    <property type="entry name" value="MetI-like"/>
    <property type="match status" value="2"/>
</dbReference>
<feature type="transmembrane region" description="Helical" evidence="5">
    <location>
        <begin position="540"/>
        <end position="557"/>
    </location>
</feature>
<evidence type="ECO:0000313" key="6">
    <source>
        <dbReference type="EMBL" id="SGY97740.1"/>
    </source>
</evidence>
<gene>
    <name evidence="6" type="ORF">NVI5450_1984</name>
</gene>
<dbReference type="STRING" id="80854.MVIS_3659"/>
<feature type="transmembrane region" description="Helical" evidence="5">
    <location>
        <begin position="506"/>
        <end position="528"/>
    </location>
</feature>
<dbReference type="CDD" id="cd06261">
    <property type="entry name" value="TM_PBP2"/>
    <property type="match status" value="1"/>
</dbReference>
<dbReference type="PROSITE" id="PS50928">
    <property type="entry name" value="ABC_TM1"/>
    <property type="match status" value="1"/>
</dbReference>
<reference evidence="6 7" key="1">
    <citation type="submission" date="2016-11" db="EMBL/GenBank/DDBJ databases">
        <authorList>
            <person name="Jaros S."/>
            <person name="Januszkiewicz K."/>
            <person name="Wedrychowicz H."/>
        </authorList>
    </citation>
    <scope>NUCLEOTIDE SEQUENCE [LARGE SCALE GENOMIC DNA]</scope>
    <source>
        <strain evidence="6">NVI 5450</strain>
    </source>
</reference>
<proteinExistence type="inferred from homology"/>
<name>A0A090IH22_9GAMM</name>
<dbReference type="InterPro" id="IPR036322">
    <property type="entry name" value="WD40_repeat_dom_sf"/>
</dbReference>